<gene>
    <name evidence="1" type="ORF">GMA8713_01112</name>
</gene>
<dbReference type="AlphaFoldDB" id="A0A128EZP2"/>
<reference evidence="2" key="1">
    <citation type="submission" date="2016-02" db="EMBL/GenBank/DDBJ databases">
        <authorList>
            <person name="Rodrigo-Torres Lidia"/>
            <person name="Arahal R.David."/>
        </authorList>
    </citation>
    <scope>NUCLEOTIDE SEQUENCE [LARGE SCALE GENOMIC DNA]</scope>
    <source>
        <strain evidence="2">CECT 8713</strain>
    </source>
</reference>
<name>A0A128EZP2_9GAMM</name>
<organism evidence="1 2">
    <name type="scientific">Grimontia marina</name>
    <dbReference type="NCBI Taxonomy" id="646534"/>
    <lineage>
        <taxon>Bacteria</taxon>
        <taxon>Pseudomonadati</taxon>
        <taxon>Pseudomonadota</taxon>
        <taxon>Gammaproteobacteria</taxon>
        <taxon>Vibrionales</taxon>
        <taxon>Vibrionaceae</taxon>
        <taxon>Grimontia</taxon>
    </lineage>
</organism>
<proteinExistence type="predicted"/>
<dbReference type="OrthoDB" id="6315040at2"/>
<evidence type="ECO:0000313" key="1">
    <source>
        <dbReference type="EMBL" id="CZF79745.1"/>
    </source>
</evidence>
<protein>
    <submittedName>
        <fullName evidence="1">Uncharacterized protein</fullName>
    </submittedName>
</protein>
<keyword evidence="2" id="KW-1185">Reference proteome</keyword>
<evidence type="ECO:0000313" key="2">
    <source>
        <dbReference type="Proteomes" id="UP000073601"/>
    </source>
</evidence>
<dbReference type="EMBL" id="FIZY01000007">
    <property type="protein sequence ID" value="CZF79745.1"/>
    <property type="molecule type" value="Genomic_DNA"/>
</dbReference>
<dbReference type="Proteomes" id="UP000073601">
    <property type="component" value="Unassembled WGS sequence"/>
</dbReference>
<sequence>MGIASDTYAEITRNMYDDWLNRFYPKQVELLQKSQSGQLLNEQLARVDSNANDAGASARLSEANKMARYGLTPEGDAHRNAKLSLATVAAKNGLRDHERDRSMQTLAGAGYAVKQNASAQ</sequence>
<accession>A0A128EZP2</accession>